<dbReference type="STRING" id="371042.NG99_02335"/>
<gene>
    <name evidence="1" type="ORF">NG99_02335</name>
</gene>
<dbReference type="eggNOG" id="ENOG50342Q9">
    <property type="taxonomic scope" value="Bacteria"/>
</dbReference>
<organism evidence="1 2">
    <name type="scientific">Erwinia typographi</name>
    <dbReference type="NCBI Taxonomy" id="371042"/>
    <lineage>
        <taxon>Bacteria</taxon>
        <taxon>Pseudomonadati</taxon>
        <taxon>Pseudomonadota</taxon>
        <taxon>Gammaproteobacteria</taxon>
        <taxon>Enterobacterales</taxon>
        <taxon>Erwiniaceae</taxon>
        <taxon>Erwinia</taxon>
    </lineage>
</organism>
<dbReference type="EMBL" id="JRUQ01000007">
    <property type="protein sequence ID" value="KGT95746.1"/>
    <property type="molecule type" value="Genomic_DNA"/>
</dbReference>
<name>A0A0A3ZDK9_9GAMM</name>
<keyword evidence="2" id="KW-1185">Reference proteome</keyword>
<comment type="caution">
    <text evidence="1">The sequence shown here is derived from an EMBL/GenBank/DDBJ whole genome shotgun (WGS) entry which is preliminary data.</text>
</comment>
<dbReference type="Proteomes" id="UP000030351">
    <property type="component" value="Unassembled WGS sequence"/>
</dbReference>
<protein>
    <submittedName>
        <fullName evidence="1">Uncharacterized protein</fullName>
    </submittedName>
</protein>
<dbReference type="OrthoDB" id="6546567at2"/>
<evidence type="ECO:0000313" key="1">
    <source>
        <dbReference type="EMBL" id="KGT95746.1"/>
    </source>
</evidence>
<evidence type="ECO:0000313" key="2">
    <source>
        <dbReference type="Proteomes" id="UP000030351"/>
    </source>
</evidence>
<reference evidence="1 2" key="1">
    <citation type="submission" date="2014-10" db="EMBL/GenBank/DDBJ databases">
        <title>Genome sequence of Erwinia typographi M043b.</title>
        <authorList>
            <person name="Chan K.-G."/>
            <person name="Tan W.-S."/>
        </authorList>
    </citation>
    <scope>NUCLEOTIDE SEQUENCE [LARGE SCALE GENOMIC DNA]</scope>
    <source>
        <strain evidence="1 2">M043b</strain>
    </source>
</reference>
<dbReference type="RefSeq" id="WP_034888008.1">
    <property type="nucleotide sequence ID" value="NZ_JRUQ01000007.1"/>
</dbReference>
<accession>A0A0A3ZDK9</accession>
<dbReference type="AlphaFoldDB" id="A0A0A3ZDK9"/>
<proteinExistence type="predicted"/>
<sequence length="99" mass="11248">MKSDKEISIDQFTEAEKELVAAKVKSLTQKMSHVPSKKEEKEILKEAKRMVMKDRVVKETTKAVIAKKPRKASAAKESEVKEYSWTASLSKNPRALKTK</sequence>